<dbReference type="Pfam" id="PF17771">
    <property type="entry name" value="ADAMTS_CR_2"/>
    <property type="match status" value="1"/>
</dbReference>
<dbReference type="GO" id="GO:0006509">
    <property type="term" value="P:membrane protein ectodomain proteolysis"/>
    <property type="evidence" value="ECO:0007669"/>
    <property type="project" value="TreeGrafter"/>
</dbReference>
<keyword evidence="6" id="KW-1015">Disulfide bond</keyword>
<dbReference type="InterPro" id="IPR024079">
    <property type="entry name" value="MetalloPept_cat_dom_sf"/>
</dbReference>
<dbReference type="PROSITE" id="PS50215">
    <property type="entry name" value="ADAM_MEPRO"/>
    <property type="match status" value="1"/>
</dbReference>
<keyword evidence="3" id="KW-0378">Hydrolase</keyword>
<dbReference type="GO" id="GO:0004222">
    <property type="term" value="F:metalloendopeptidase activity"/>
    <property type="evidence" value="ECO:0007669"/>
    <property type="project" value="InterPro"/>
</dbReference>
<evidence type="ECO:0000313" key="11">
    <source>
        <dbReference type="Proteomes" id="UP000005408"/>
    </source>
</evidence>
<sequence>MLMYYVIGCVLSVCVQQGYLLKLPGGLKQDLVQGKVYQHFSPSPRWRRDTSRLSSKFRLFIVIGGRPITLSLTFNPRLSGCVKVYSQQKETCHSQQWNGDRFYQDPRHSASIQVKGSKDGHHDMSGFFTYGHHNHYIQSVSRIKSSARESRVSFIVSKKGQIADLRSDYIESDTSTLQYKPLRKNYPLRHKRSSSVNKVELFLAVDNSIYRFWYQQNANISEEQERRNATIADIKQYYALLINSVDGRYKNFQGGSFTMDVIFAGIYIAETENLWTGSASEENTIDSFEALDSFEAWRTSMLGSGSIPDHDHAMLFTRYDIALNNQTDTTGLAYIGSICSSKSFSLVEENFDFISSAIAAHELGHSLGATHEAVGNNTCPDDGYVMSAVVIPRAGSTNPWRFSSCSMTQITNHINSLSSNCLLQETSTAEALQGYTYSSIGQMYTADKQCELSIGDGSVICRDMYISSNVNEICTSLKCRSPDGRSCSAILPADGTTCGNHKWCQDGTCSYNSSSPSADENCLFGDEPGNFCSDMISKKPWGCYGNDYRKCCHSCESIRSNDKGCPFGDRSDCFFMTFIRRTYCYEQNVNNECCGSCKKFSTNISGCEYGDRVATCLTVDCSGQQAAVNCCLTCRNETTTLASPSTTSTTKPSTTTYTSQSNTNFYHIKHIWYLNTNNFINSINHCSINTCSNDISSKKFNIASNSHNDYNLCSNNNKNTDYIHCFDNHRC</sequence>
<feature type="binding site" evidence="8">
    <location>
        <position position="361"/>
    </location>
    <ligand>
        <name>Zn(2+)</name>
        <dbReference type="ChEBI" id="CHEBI:29105"/>
        <note>catalytic</note>
    </ligand>
</feature>
<evidence type="ECO:0000313" key="10">
    <source>
        <dbReference type="EnsemblMetazoa" id="G27837.1:cds"/>
    </source>
</evidence>
<evidence type="ECO:0000256" key="2">
    <source>
        <dbReference type="ARBA" id="ARBA00022723"/>
    </source>
</evidence>
<feature type="active site" evidence="8">
    <location>
        <position position="362"/>
    </location>
</feature>
<reference evidence="10" key="1">
    <citation type="submission" date="2022-08" db="UniProtKB">
        <authorList>
            <consortium name="EnsemblMetazoa"/>
        </authorList>
    </citation>
    <scope>IDENTIFICATION</scope>
    <source>
        <strain evidence="10">05x7-T-G4-1.051#20</strain>
    </source>
</reference>
<accession>A0A8W8LFH5</accession>
<dbReference type="Proteomes" id="UP000005408">
    <property type="component" value="Unassembled WGS sequence"/>
</dbReference>
<dbReference type="EnsemblMetazoa" id="G27837.1">
    <property type="protein sequence ID" value="G27837.1:cds"/>
    <property type="gene ID" value="G27837"/>
</dbReference>
<evidence type="ECO:0000256" key="8">
    <source>
        <dbReference type="PROSITE-ProRule" id="PRU00276"/>
    </source>
</evidence>
<evidence type="ECO:0000259" key="9">
    <source>
        <dbReference type="PROSITE" id="PS50215"/>
    </source>
</evidence>
<keyword evidence="4 8" id="KW-0862">Zinc</keyword>
<keyword evidence="2 8" id="KW-0479">Metal-binding</keyword>
<feature type="domain" description="Peptidase M12B" evidence="9">
    <location>
        <begin position="197"/>
        <end position="426"/>
    </location>
</feature>
<name>A0A8W8LFH5_MAGGI</name>
<dbReference type="GO" id="GO:0046872">
    <property type="term" value="F:metal ion binding"/>
    <property type="evidence" value="ECO:0007669"/>
    <property type="project" value="UniProtKB-KW"/>
</dbReference>
<evidence type="ECO:0000256" key="5">
    <source>
        <dbReference type="ARBA" id="ARBA00023049"/>
    </source>
</evidence>
<dbReference type="PANTHER" id="PTHR11905">
    <property type="entry name" value="ADAM A DISINTEGRIN AND METALLOPROTEASE DOMAIN"/>
    <property type="match status" value="1"/>
</dbReference>
<dbReference type="InterPro" id="IPR001590">
    <property type="entry name" value="Peptidase_M12B"/>
</dbReference>
<evidence type="ECO:0000256" key="3">
    <source>
        <dbReference type="ARBA" id="ARBA00022801"/>
    </source>
</evidence>
<feature type="binding site" evidence="8">
    <location>
        <position position="371"/>
    </location>
    <ligand>
        <name>Zn(2+)</name>
        <dbReference type="ChEBI" id="CHEBI:29105"/>
        <note>catalytic</note>
    </ligand>
</feature>
<dbReference type="Gene3D" id="3.40.1620.60">
    <property type="match status" value="1"/>
</dbReference>
<dbReference type="Pfam" id="PF01421">
    <property type="entry name" value="Reprolysin"/>
    <property type="match status" value="1"/>
</dbReference>
<comment type="caution">
    <text evidence="8">Lacks conserved residue(s) required for the propagation of feature annotation.</text>
</comment>
<dbReference type="PANTHER" id="PTHR11905:SF159">
    <property type="entry name" value="ADAM METALLOPROTEASE"/>
    <property type="match status" value="1"/>
</dbReference>
<proteinExistence type="predicted"/>
<keyword evidence="11" id="KW-1185">Reference proteome</keyword>
<evidence type="ECO:0000256" key="1">
    <source>
        <dbReference type="ARBA" id="ARBA00022670"/>
    </source>
</evidence>
<dbReference type="AlphaFoldDB" id="A0A8W8LFH5"/>
<dbReference type="Gene3D" id="3.40.390.10">
    <property type="entry name" value="Collagenase (Catalytic Domain)"/>
    <property type="match status" value="1"/>
</dbReference>
<keyword evidence="5" id="KW-0482">Metalloprotease</keyword>
<evidence type="ECO:0000256" key="6">
    <source>
        <dbReference type="ARBA" id="ARBA00023157"/>
    </source>
</evidence>
<keyword evidence="1" id="KW-0645">Protease</keyword>
<keyword evidence="7" id="KW-0325">Glycoprotein</keyword>
<evidence type="ECO:0000256" key="4">
    <source>
        <dbReference type="ARBA" id="ARBA00022833"/>
    </source>
</evidence>
<dbReference type="SUPFAM" id="SSF55486">
    <property type="entry name" value="Metalloproteases ('zincins'), catalytic domain"/>
    <property type="match status" value="1"/>
</dbReference>
<protein>
    <recommendedName>
        <fullName evidence="9">Peptidase M12B domain-containing protein</fullName>
    </recommendedName>
</protein>
<evidence type="ECO:0000256" key="7">
    <source>
        <dbReference type="ARBA" id="ARBA00023180"/>
    </source>
</evidence>
<organism evidence="10 11">
    <name type="scientific">Magallana gigas</name>
    <name type="common">Pacific oyster</name>
    <name type="synonym">Crassostrea gigas</name>
    <dbReference type="NCBI Taxonomy" id="29159"/>
    <lineage>
        <taxon>Eukaryota</taxon>
        <taxon>Metazoa</taxon>
        <taxon>Spiralia</taxon>
        <taxon>Lophotrochozoa</taxon>
        <taxon>Mollusca</taxon>
        <taxon>Bivalvia</taxon>
        <taxon>Autobranchia</taxon>
        <taxon>Pteriomorphia</taxon>
        <taxon>Ostreida</taxon>
        <taxon>Ostreoidea</taxon>
        <taxon>Ostreidae</taxon>
        <taxon>Magallana</taxon>
    </lineage>
</organism>
<feature type="binding site" evidence="8">
    <location>
        <position position="365"/>
    </location>
    <ligand>
        <name>Zn(2+)</name>
        <dbReference type="ChEBI" id="CHEBI:29105"/>
        <note>catalytic</note>
    </ligand>
</feature>
<dbReference type="InterPro" id="IPR041645">
    <property type="entry name" value="ADAMTS_CR_2"/>
</dbReference>